<keyword evidence="3" id="KW-0472">Membrane</keyword>
<feature type="transmembrane region" description="Helical" evidence="3">
    <location>
        <begin position="75"/>
        <end position="95"/>
    </location>
</feature>
<feature type="transmembrane region" description="Helical" evidence="3">
    <location>
        <begin position="12"/>
        <end position="32"/>
    </location>
</feature>
<gene>
    <name evidence="4" type="ORF">A5642_16340</name>
</gene>
<dbReference type="InterPro" id="IPR000801">
    <property type="entry name" value="Esterase-like"/>
</dbReference>
<keyword evidence="3" id="KW-1133">Transmembrane helix</keyword>
<dbReference type="GO" id="GO:0005576">
    <property type="term" value="C:extracellular region"/>
    <property type="evidence" value="ECO:0007669"/>
    <property type="project" value="UniProtKB-SubCell"/>
</dbReference>
<dbReference type="Proteomes" id="UP000093962">
    <property type="component" value="Unassembled WGS sequence"/>
</dbReference>
<comment type="caution">
    <text evidence="4">The sequence shown here is derived from an EMBL/GenBank/DDBJ whole genome shotgun (WGS) entry which is preliminary data.</text>
</comment>
<evidence type="ECO:0000256" key="3">
    <source>
        <dbReference type="SAM" id="Phobius"/>
    </source>
</evidence>
<protein>
    <recommendedName>
        <fullName evidence="6">Esterase family protein</fullName>
    </recommendedName>
</protein>
<comment type="subcellular location">
    <subcellularLocation>
        <location evidence="1">Secreted</location>
    </subcellularLocation>
</comment>
<reference evidence="4 5" key="1">
    <citation type="submission" date="2016-06" db="EMBL/GenBank/DDBJ databases">
        <authorList>
            <person name="Kjaerup R.B."/>
            <person name="Dalgaard T.S."/>
            <person name="Juul-Madsen H.R."/>
        </authorList>
    </citation>
    <scope>NUCLEOTIDE SEQUENCE [LARGE SCALE GENOMIC DNA]</scope>
    <source>
        <strain evidence="4 5">1199456.5</strain>
    </source>
</reference>
<evidence type="ECO:0000256" key="2">
    <source>
        <dbReference type="ARBA" id="ARBA00022525"/>
    </source>
</evidence>
<keyword evidence="3" id="KW-0812">Transmembrane</keyword>
<name>A0A1A0MTL2_MYCMU</name>
<evidence type="ECO:0008006" key="6">
    <source>
        <dbReference type="Google" id="ProtNLM"/>
    </source>
</evidence>
<dbReference type="InterPro" id="IPR029058">
    <property type="entry name" value="AB_hydrolase_fold"/>
</dbReference>
<dbReference type="PANTHER" id="PTHR48098:SF1">
    <property type="entry name" value="DIACYLGLYCEROL ACYLTRANSFERASE_MYCOLYLTRANSFERASE AG85A"/>
    <property type="match status" value="1"/>
</dbReference>
<dbReference type="Pfam" id="PF00756">
    <property type="entry name" value="Esterase"/>
    <property type="match status" value="1"/>
</dbReference>
<dbReference type="EMBL" id="LZSF01000095">
    <property type="protein sequence ID" value="OBA88854.1"/>
    <property type="molecule type" value="Genomic_DNA"/>
</dbReference>
<organism evidence="4 5">
    <name type="scientific">Mycolicibacterium mucogenicum</name>
    <name type="common">Mycobacterium mucogenicum</name>
    <dbReference type="NCBI Taxonomy" id="56689"/>
    <lineage>
        <taxon>Bacteria</taxon>
        <taxon>Bacillati</taxon>
        <taxon>Actinomycetota</taxon>
        <taxon>Actinomycetes</taxon>
        <taxon>Mycobacteriales</taxon>
        <taxon>Mycobacteriaceae</taxon>
        <taxon>Mycolicibacterium</taxon>
    </lineage>
</organism>
<dbReference type="SUPFAM" id="SSF53474">
    <property type="entry name" value="alpha/beta-Hydrolases"/>
    <property type="match status" value="1"/>
</dbReference>
<dbReference type="PANTHER" id="PTHR48098">
    <property type="entry name" value="ENTEROCHELIN ESTERASE-RELATED"/>
    <property type="match status" value="1"/>
</dbReference>
<dbReference type="AlphaFoldDB" id="A0A1A0MTL2"/>
<proteinExistence type="predicted"/>
<sequence length="462" mass="49576">MWGPQVTNLSLTHGLIPITLQLLALVAIAVAVGRHRSTKWLKRAVPGAVLTGLGLAAGMRLFVKDRGWSVDAVSYQSVFWVFMTGFALAIVVAGWRGSNWSRRVVSVLSVLLAVVCGFAALNTATGYFPTVKVAMSRLSDAKPKQWIDEAQLADLIKSGEQPVRGTVVQVDIPSDASGFDHRTELVYLPPAWFTSNPPPHLPTVMMLGAEFSHPNDWLESGGALKTLDDYAALHYGTTPVVVFPDTSGKFDNDTECVNGPRGNAADHLTKDVMPYVISRFNVSPKASNWGLVGWSSGGTCALVTAVRNPDMFTAFVALDGQLGPNTGTKPQTIGRLYGGDADAWAAFDPRTVITKHGRYEHMSAWLGVSGDVATVHRAAGDNPPDPSSIEPWDLYNDDRGPNANKLCTLLSGYGIECSVVGYPGEHDFTAAGVAFARALPWLAHRVGTPQARQRSLPGADDN</sequence>
<evidence type="ECO:0000313" key="5">
    <source>
        <dbReference type="Proteomes" id="UP000093962"/>
    </source>
</evidence>
<keyword evidence="2" id="KW-0964">Secreted</keyword>
<dbReference type="InterPro" id="IPR050583">
    <property type="entry name" value="Mycobacterial_A85_antigen"/>
</dbReference>
<evidence type="ECO:0000313" key="4">
    <source>
        <dbReference type="EMBL" id="OBA88854.1"/>
    </source>
</evidence>
<feature type="transmembrane region" description="Helical" evidence="3">
    <location>
        <begin position="107"/>
        <end position="128"/>
    </location>
</feature>
<accession>A0A1A0MTL2</accession>
<dbReference type="GO" id="GO:0016747">
    <property type="term" value="F:acyltransferase activity, transferring groups other than amino-acyl groups"/>
    <property type="evidence" value="ECO:0007669"/>
    <property type="project" value="TreeGrafter"/>
</dbReference>
<feature type="transmembrane region" description="Helical" evidence="3">
    <location>
        <begin position="44"/>
        <end position="63"/>
    </location>
</feature>
<dbReference type="Gene3D" id="3.40.50.1820">
    <property type="entry name" value="alpha/beta hydrolase"/>
    <property type="match status" value="1"/>
</dbReference>
<evidence type="ECO:0000256" key="1">
    <source>
        <dbReference type="ARBA" id="ARBA00004613"/>
    </source>
</evidence>